<dbReference type="PROSITE" id="PS50192">
    <property type="entry name" value="T_SNARE"/>
    <property type="match status" value="1"/>
</dbReference>
<dbReference type="GO" id="GO:0005886">
    <property type="term" value="C:plasma membrane"/>
    <property type="evidence" value="ECO:0007669"/>
    <property type="project" value="UniProtKB-SubCell"/>
</dbReference>
<dbReference type="PANTHER" id="PTHR32089">
    <property type="entry name" value="METHYL-ACCEPTING CHEMOTAXIS PROTEIN MCPB"/>
    <property type="match status" value="1"/>
</dbReference>
<evidence type="ECO:0000256" key="2">
    <source>
        <dbReference type="ARBA" id="ARBA00022519"/>
    </source>
</evidence>
<evidence type="ECO:0000259" key="10">
    <source>
        <dbReference type="PROSITE" id="PS50885"/>
    </source>
</evidence>
<dbReference type="InterPro" id="IPR004090">
    <property type="entry name" value="Chemotax_Me-accpt_rcpt"/>
</dbReference>
<dbReference type="PROSITE" id="PS50885">
    <property type="entry name" value="HAMP"/>
    <property type="match status" value="1"/>
</dbReference>
<evidence type="ECO:0000259" key="9">
    <source>
        <dbReference type="PROSITE" id="PS50192"/>
    </source>
</evidence>
<dbReference type="GO" id="GO:0006935">
    <property type="term" value="P:chemotaxis"/>
    <property type="evidence" value="ECO:0007669"/>
    <property type="project" value="InterPro"/>
</dbReference>
<dbReference type="Gene3D" id="6.10.340.10">
    <property type="match status" value="1"/>
</dbReference>
<evidence type="ECO:0000313" key="11">
    <source>
        <dbReference type="EMBL" id="RAI29818.1"/>
    </source>
</evidence>
<sequence length="796" mass="83215">MLLIFRNMSIKTKLALGAAATILLTVIIAAAGIYSVSSLGGSVYAGRGLTNALAGMDTVSRLKAQFISHPDDAIAKKVTATLDGVRGGLRETSSGDAEVDTALAALDSFAGSFAALVSAVHEIENNSEEMTQSAAALRDTGTKIKTDAKQMETELRNRQASQRAVVDRTQSLAIVASEATEAALKTLLTYSAFFQTNKAADREAAEADFKILKEKAATLYGASVSPEADAAAAALKASVTKAETTLADQMESLEGASGFSVRLEARRRARAALGVISGDTEKLRLAYFAFVDQTRAEMATIDQEARGAMSRAHVGETFANAALTASSGVWAFRAEPTEAHREALDNTLGLLKGLGGAIKAMTKVDVGPVTDSFEASLAALTASRQKLDAALEKADEQEEIVSTMIARLANRNAVGATETAGNASTLIGAVALFALVFTAALMGALWLLIGRPVSSLTAVTRRVAEGDLDVEVGNDGRKDEVGQLMRAIGTFRENAVENRRLSAEQHQNHLAGEQRQQAVDRLIADFRVEMQEVLASVAVNADQMQRSAETLNGVAESTSRQASSATMSSQDASQNVQTVAAAAEELTASIAEIARQVSTTTGIVQTATNNAAATSEKIRSLSEASQKIGEVVNLISEIAEQTNLLALNATIEAAHAGEQGRGFAVVASEVKALATQTAKATQEISEQIAGIQASTTEAVEAITQISETMVDVNTYTASIASAVEEQGSATSEISRNAQQAADGTRTVSQSLDEVSSATTKTNESANQVLAASSEVDQQAERLKTAVDRFLDGVAAA</sequence>
<dbReference type="GO" id="GO:0004888">
    <property type="term" value="F:transmembrane signaling receptor activity"/>
    <property type="evidence" value="ECO:0007669"/>
    <property type="project" value="InterPro"/>
</dbReference>
<dbReference type="InterPro" id="IPR003660">
    <property type="entry name" value="HAMP_dom"/>
</dbReference>
<dbReference type="Proteomes" id="UP000249299">
    <property type="component" value="Unassembled WGS sequence"/>
</dbReference>
<feature type="domain" description="T-SNARE coiled-coil homology" evidence="9">
    <location>
        <begin position="692"/>
        <end position="754"/>
    </location>
</feature>
<keyword evidence="7" id="KW-0472">Membrane</keyword>
<keyword evidence="3 5" id="KW-0807">Transducer</keyword>
<keyword evidence="7" id="KW-1133">Transmembrane helix</keyword>
<evidence type="ECO:0000256" key="3">
    <source>
        <dbReference type="ARBA" id="ARBA00023224"/>
    </source>
</evidence>
<keyword evidence="12" id="KW-1185">Reference proteome</keyword>
<feature type="domain" description="HAMP" evidence="10">
    <location>
        <begin position="447"/>
        <end position="500"/>
    </location>
</feature>
<name>A0A327K356_9HYPH</name>
<proteinExistence type="inferred from homology"/>
<dbReference type="PANTHER" id="PTHR32089:SF112">
    <property type="entry name" value="LYSOZYME-LIKE PROTEIN-RELATED"/>
    <property type="match status" value="1"/>
</dbReference>
<dbReference type="SUPFAM" id="SSF58104">
    <property type="entry name" value="Methyl-accepting chemotaxis protein (MCP) signaling domain"/>
    <property type="match status" value="1"/>
</dbReference>
<dbReference type="PROSITE" id="PS50111">
    <property type="entry name" value="CHEMOTAXIS_TRANSDUC_2"/>
    <property type="match status" value="1"/>
</dbReference>
<protein>
    <recommendedName>
        <fullName evidence="13">Methyl-accepting chemotaxis protein</fullName>
    </recommendedName>
</protein>
<organism evidence="11 12">
    <name type="scientific">Rhodobium orientis</name>
    <dbReference type="NCBI Taxonomy" id="34017"/>
    <lineage>
        <taxon>Bacteria</taxon>
        <taxon>Pseudomonadati</taxon>
        <taxon>Pseudomonadota</taxon>
        <taxon>Alphaproteobacteria</taxon>
        <taxon>Hyphomicrobiales</taxon>
        <taxon>Rhodobiaceae</taxon>
        <taxon>Rhodobium</taxon>
    </lineage>
</organism>
<comment type="similarity">
    <text evidence="4">Belongs to the methyl-accepting chemotaxis (MCP) protein family.</text>
</comment>
<dbReference type="AlphaFoldDB" id="A0A327K356"/>
<feature type="domain" description="Methyl-accepting transducer" evidence="8">
    <location>
        <begin position="547"/>
        <end position="776"/>
    </location>
</feature>
<dbReference type="GO" id="GO:0007165">
    <property type="term" value="P:signal transduction"/>
    <property type="evidence" value="ECO:0007669"/>
    <property type="project" value="UniProtKB-KW"/>
</dbReference>
<keyword evidence="7" id="KW-0812">Transmembrane</keyword>
<dbReference type="InterPro" id="IPR004089">
    <property type="entry name" value="MCPsignal_dom"/>
</dbReference>
<dbReference type="SMART" id="SM00304">
    <property type="entry name" value="HAMP"/>
    <property type="match status" value="1"/>
</dbReference>
<dbReference type="OrthoDB" id="3378718at2"/>
<dbReference type="Gene3D" id="1.10.287.950">
    <property type="entry name" value="Methyl-accepting chemotaxis protein"/>
    <property type="match status" value="1"/>
</dbReference>
<dbReference type="Pfam" id="PF00672">
    <property type="entry name" value="HAMP"/>
    <property type="match status" value="1"/>
</dbReference>
<feature type="region of interest" description="Disordered" evidence="6">
    <location>
        <begin position="549"/>
        <end position="570"/>
    </location>
</feature>
<dbReference type="EMBL" id="NPEV01000002">
    <property type="protein sequence ID" value="RAI29818.1"/>
    <property type="molecule type" value="Genomic_DNA"/>
</dbReference>
<evidence type="ECO:0000256" key="6">
    <source>
        <dbReference type="SAM" id="MobiDB-lite"/>
    </source>
</evidence>
<evidence type="ECO:0000259" key="8">
    <source>
        <dbReference type="PROSITE" id="PS50111"/>
    </source>
</evidence>
<dbReference type="InterPro" id="IPR000727">
    <property type="entry name" value="T_SNARE_dom"/>
</dbReference>
<dbReference type="Pfam" id="PF00015">
    <property type="entry name" value="MCPsignal"/>
    <property type="match status" value="1"/>
</dbReference>
<dbReference type="PRINTS" id="PR00260">
    <property type="entry name" value="CHEMTRNSDUCR"/>
</dbReference>
<dbReference type="CDD" id="cd06225">
    <property type="entry name" value="HAMP"/>
    <property type="match status" value="1"/>
</dbReference>
<dbReference type="RefSeq" id="WP_111432609.1">
    <property type="nucleotide sequence ID" value="NZ_JACIGG010000006.1"/>
</dbReference>
<evidence type="ECO:0000256" key="5">
    <source>
        <dbReference type="PROSITE-ProRule" id="PRU00284"/>
    </source>
</evidence>
<keyword evidence="2" id="KW-0997">Cell inner membrane</keyword>
<comment type="subcellular location">
    <subcellularLocation>
        <location evidence="1">Cell inner membrane</location>
        <topology evidence="1">Multi-pass membrane protein</topology>
    </subcellularLocation>
</comment>
<evidence type="ECO:0000256" key="4">
    <source>
        <dbReference type="ARBA" id="ARBA00029447"/>
    </source>
</evidence>
<evidence type="ECO:0008006" key="13">
    <source>
        <dbReference type="Google" id="ProtNLM"/>
    </source>
</evidence>
<reference evidence="11 12" key="1">
    <citation type="submission" date="2017-07" db="EMBL/GenBank/DDBJ databases">
        <title>Draft Genome Sequences of Select Purple Nonsulfur Bacteria.</title>
        <authorList>
            <person name="Lasarre B."/>
            <person name="Mckinlay J.B."/>
        </authorList>
    </citation>
    <scope>NUCLEOTIDE SEQUENCE [LARGE SCALE GENOMIC DNA]</scope>
    <source>
        <strain evidence="11 12">DSM 11290</strain>
    </source>
</reference>
<feature type="transmembrane region" description="Helical" evidence="7">
    <location>
        <begin position="426"/>
        <end position="449"/>
    </location>
</feature>
<evidence type="ECO:0000313" key="12">
    <source>
        <dbReference type="Proteomes" id="UP000249299"/>
    </source>
</evidence>
<dbReference type="SMART" id="SM00283">
    <property type="entry name" value="MA"/>
    <property type="match status" value="1"/>
</dbReference>
<accession>A0A327K356</accession>
<comment type="caution">
    <text evidence="11">The sequence shown here is derived from an EMBL/GenBank/DDBJ whole genome shotgun (WGS) entry which is preliminary data.</text>
</comment>
<evidence type="ECO:0000256" key="1">
    <source>
        <dbReference type="ARBA" id="ARBA00004429"/>
    </source>
</evidence>
<gene>
    <name evidence="11" type="ORF">CH339_02030</name>
</gene>
<evidence type="ECO:0000256" key="7">
    <source>
        <dbReference type="SAM" id="Phobius"/>
    </source>
</evidence>
<keyword evidence="2" id="KW-1003">Cell membrane</keyword>